<dbReference type="InterPro" id="IPR027417">
    <property type="entry name" value="P-loop_NTPase"/>
</dbReference>
<evidence type="ECO:0000313" key="2">
    <source>
        <dbReference type="Proteomes" id="UP001614394"/>
    </source>
</evidence>
<gene>
    <name evidence="1" type="ORF">ACIGXA_17995</name>
</gene>
<dbReference type="GO" id="GO:0005524">
    <property type="term" value="F:ATP binding"/>
    <property type="evidence" value="ECO:0007669"/>
    <property type="project" value="UniProtKB-KW"/>
</dbReference>
<protein>
    <submittedName>
        <fullName evidence="1">ATP-binding protein</fullName>
    </submittedName>
</protein>
<accession>A0ABW8C7L1</accession>
<keyword evidence="2" id="KW-1185">Reference proteome</keyword>
<comment type="caution">
    <text evidence="1">The sequence shown here is derived from an EMBL/GenBank/DDBJ whole genome shotgun (WGS) entry which is preliminary data.</text>
</comment>
<dbReference type="RefSeq" id="WP_399650099.1">
    <property type="nucleotide sequence ID" value="NZ_JBITYG010000005.1"/>
</dbReference>
<name>A0ABW8C7L1_9ACTN</name>
<dbReference type="Proteomes" id="UP001614394">
    <property type="component" value="Unassembled WGS sequence"/>
</dbReference>
<evidence type="ECO:0000313" key="1">
    <source>
        <dbReference type="EMBL" id="MFI9102413.1"/>
    </source>
</evidence>
<dbReference type="SUPFAM" id="SSF52540">
    <property type="entry name" value="P-loop containing nucleoside triphosphate hydrolases"/>
    <property type="match status" value="1"/>
</dbReference>
<sequence>MIIWLNGTFGAGKTTTSKELATIVPKARIFDSEQVGYMLRHVLESVPVKDFQDWRPWRALVVETATQILGYVGGVLVVPQSVLVEQYWTELSAGFAAAGIPVRHFVLHTDQDTLTRRIESDTVETGARQWRLDHLTAYESARPWLSRTAETIDTTNLPPDRVAHAIASAVLP</sequence>
<reference evidence="1 2" key="1">
    <citation type="submission" date="2024-10" db="EMBL/GenBank/DDBJ databases">
        <title>The Natural Products Discovery Center: Release of the First 8490 Sequenced Strains for Exploring Actinobacteria Biosynthetic Diversity.</title>
        <authorList>
            <person name="Kalkreuter E."/>
            <person name="Kautsar S.A."/>
            <person name="Yang D."/>
            <person name="Bader C.D."/>
            <person name="Teijaro C.N."/>
            <person name="Fluegel L."/>
            <person name="Davis C.M."/>
            <person name="Simpson J.R."/>
            <person name="Lauterbach L."/>
            <person name="Steele A.D."/>
            <person name="Gui C."/>
            <person name="Meng S."/>
            <person name="Li G."/>
            <person name="Viehrig K."/>
            <person name="Ye F."/>
            <person name="Su P."/>
            <person name="Kiefer A.F."/>
            <person name="Nichols A."/>
            <person name="Cepeda A.J."/>
            <person name="Yan W."/>
            <person name="Fan B."/>
            <person name="Jiang Y."/>
            <person name="Adhikari A."/>
            <person name="Zheng C.-J."/>
            <person name="Schuster L."/>
            <person name="Cowan T.M."/>
            <person name="Smanski M.J."/>
            <person name="Chevrette M.G."/>
            <person name="De Carvalho L.P.S."/>
            <person name="Shen B."/>
        </authorList>
    </citation>
    <scope>NUCLEOTIDE SEQUENCE [LARGE SCALE GENOMIC DNA]</scope>
    <source>
        <strain evidence="1 2">NPDC053399</strain>
    </source>
</reference>
<dbReference type="EMBL" id="JBITYG010000005">
    <property type="protein sequence ID" value="MFI9102413.1"/>
    <property type="molecule type" value="Genomic_DNA"/>
</dbReference>
<proteinExistence type="predicted"/>
<dbReference type="Gene3D" id="3.40.50.300">
    <property type="entry name" value="P-loop containing nucleotide triphosphate hydrolases"/>
    <property type="match status" value="1"/>
</dbReference>
<keyword evidence="1" id="KW-0067">ATP-binding</keyword>
<keyword evidence="1" id="KW-0547">Nucleotide-binding</keyword>
<organism evidence="1 2">
    <name type="scientific">Streptomyces fildesensis</name>
    <dbReference type="NCBI Taxonomy" id="375757"/>
    <lineage>
        <taxon>Bacteria</taxon>
        <taxon>Bacillati</taxon>
        <taxon>Actinomycetota</taxon>
        <taxon>Actinomycetes</taxon>
        <taxon>Kitasatosporales</taxon>
        <taxon>Streptomycetaceae</taxon>
        <taxon>Streptomyces</taxon>
    </lineage>
</organism>